<evidence type="ECO:0000256" key="2">
    <source>
        <dbReference type="ARBA" id="ARBA00004629"/>
    </source>
</evidence>
<sequence length="248" mass="27380">MSTTTTESTTTTTATTTPDASLIGTLETQVLQLADHEAWLDAQIRELEFALNHDKAESMNTDGEDDLSGGEAKFALEKRIDNLKQELATAATVETVRDRIILSAHSIPVVLRGIFRANQDEEAKVMSDAIDKRDAAVEEYLSIHKDLQIARQDLVKAQEAVIDLQDENRRLAQALAHETAAIKEGATSQEAVSNRRMAQRFEEELKTITIKHNVVSNVLQGLLLESGVDWSNDPHYLDVMLKLGSASD</sequence>
<dbReference type="PANTHER" id="PTHR48122:SF1">
    <property type="entry name" value="CENTROMERE PROTEIN H"/>
    <property type="match status" value="1"/>
</dbReference>
<dbReference type="GO" id="GO:0051382">
    <property type="term" value="P:kinetochore assembly"/>
    <property type="evidence" value="ECO:0007669"/>
    <property type="project" value="InterPro"/>
</dbReference>
<keyword evidence="3" id="KW-0158">Chromosome</keyword>
<keyword evidence="11" id="KW-1185">Reference proteome</keyword>
<feature type="domain" description="Centromere protein H C-terminal" evidence="9">
    <location>
        <begin position="43"/>
        <end position="243"/>
    </location>
</feature>
<evidence type="ECO:0000259" key="9">
    <source>
        <dbReference type="Pfam" id="PF05837"/>
    </source>
</evidence>
<proteinExistence type="inferred from homology"/>
<name>A0A197K6I5_9FUNG</name>
<keyword evidence="8" id="KW-0175">Coiled coil</keyword>
<dbReference type="GO" id="GO:0007052">
    <property type="term" value="P:mitotic spindle organization"/>
    <property type="evidence" value="ECO:0007669"/>
    <property type="project" value="TreeGrafter"/>
</dbReference>
<dbReference type="InterPro" id="IPR008426">
    <property type="entry name" value="CENP-H_C"/>
</dbReference>
<dbReference type="PANTHER" id="PTHR48122">
    <property type="entry name" value="CENTROMERE PROTEIN H"/>
    <property type="match status" value="1"/>
</dbReference>
<dbReference type="Pfam" id="PF05837">
    <property type="entry name" value="CENP-H"/>
    <property type="match status" value="1"/>
</dbReference>
<dbReference type="GO" id="GO:0000776">
    <property type="term" value="C:kinetochore"/>
    <property type="evidence" value="ECO:0007669"/>
    <property type="project" value="UniProtKB-KW"/>
</dbReference>
<organism evidence="10 11">
    <name type="scientific">Linnemannia elongata AG-77</name>
    <dbReference type="NCBI Taxonomy" id="1314771"/>
    <lineage>
        <taxon>Eukaryota</taxon>
        <taxon>Fungi</taxon>
        <taxon>Fungi incertae sedis</taxon>
        <taxon>Mucoromycota</taxon>
        <taxon>Mortierellomycotina</taxon>
        <taxon>Mortierellomycetes</taxon>
        <taxon>Mortierellales</taxon>
        <taxon>Mortierellaceae</taxon>
        <taxon>Linnemannia</taxon>
    </lineage>
</organism>
<evidence type="ECO:0000256" key="6">
    <source>
        <dbReference type="ARBA" id="ARBA00023328"/>
    </source>
</evidence>
<dbReference type="OrthoDB" id="2274804at2759"/>
<evidence type="ECO:0000256" key="4">
    <source>
        <dbReference type="ARBA" id="ARBA00022838"/>
    </source>
</evidence>
<reference evidence="10 11" key="1">
    <citation type="submission" date="2016-05" db="EMBL/GenBank/DDBJ databases">
        <title>Genome sequencing reveals origins of a unique bacterial endosymbiosis in the earliest lineages of terrestrial Fungi.</title>
        <authorList>
            <consortium name="DOE Joint Genome Institute"/>
            <person name="Uehling J."/>
            <person name="Gryganskyi A."/>
            <person name="Hameed K."/>
            <person name="Tschaplinski T."/>
            <person name="Misztal P."/>
            <person name="Wu S."/>
            <person name="Desiro A."/>
            <person name="Vande Pol N."/>
            <person name="Du Z.-Y."/>
            <person name="Zienkiewicz A."/>
            <person name="Zienkiewicz K."/>
            <person name="Morin E."/>
            <person name="Tisserant E."/>
            <person name="Splivallo R."/>
            <person name="Hainaut M."/>
            <person name="Henrissat B."/>
            <person name="Ohm R."/>
            <person name="Kuo A."/>
            <person name="Yan J."/>
            <person name="Lipzen A."/>
            <person name="Nolan M."/>
            <person name="Labutti K."/>
            <person name="Barry K."/>
            <person name="Goldstein A."/>
            <person name="Labbe J."/>
            <person name="Schadt C."/>
            <person name="Tuskan G."/>
            <person name="Grigoriev I."/>
            <person name="Martin F."/>
            <person name="Vilgalys R."/>
            <person name="Bonito G."/>
        </authorList>
    </citation>
    <scope>NUCLEOTIDE SEQUENCE [LARGE SCALE GENOMIC DNA]</scope>
    <source>
        <strain evidence="10 11">AG-77</strain>
    </source>
</reference>
<evidence type="ECO:0000313" key="11">
    <source>
        <dbReference type="Proteomes" id="UP000078512"/>
    </source>
</evidence>
<dbReference type="Proteomes" id="UP000078512">
    <property type="component" value="Unassembled WGS sequence"/>
</dbReference>
<evidence type="ECO:0000256" key="7">
    <source>
        <dbReference type="ARBA" id="ARBA00025735"/>
    </source>
</evidence>
<evidence type="ECO:0000256" key="3">
    <source>
        <dbReference type="ARBA" id="ARBA00022454"/>
    </source>
</evidence>
<dbReference type="GO" id="GO:0043515">
    <property type="term" value="F:kinetochore binding"/>
    <property type="evidence" value="ECO:0007669"/>
    <property type="project" value="TreeGrafter"/>
</dbReference>
<comment type="subcellular location">
    <subcellularLocation>
        <location evidence="2">Chromosome</location>
        <location evidence="2">Centromere</location>
        <location evidence="2">Kinetochore</location>
    </subcellularLocation>
    <subcellularLocation>
        <location evidence="1">Nucleus</location>
    </subcellularLocation>
</comment>
<comment type="similarity">
    <text evidence="7">Belongs to the CENP-H/MCM16 family.</text>
</comment>
<dbReference type="GO" id="GO:0007059">
    <property type="term" value="P:chromosome segregation"/>
    <property type="evidence" value="ECO:0007669"/>
    <property type="project" value="TreeGrafter"/>
</dbReference>
<dbReference type="GO" id="GO:0005634">
    <property type="term" value="C:nucleus"/>
    <property type="evidence" value="ECO:0007669"/>
    <property type="project" value="UniProtKB-SubCell"/>
</dbReference>
<dbReference type="InterPro" id="IPR040034">
    <property type="entry name" value="CENP-H"/>
</dbReference>
<evidence type="ECO:0000313" key="10">
    <source>
        <dbReference type="EMBL" id="OAQ32321.1"/>
    </source>
</evidence>
<protein>
    <recommendedName>
        <fullName evidence="9">Centromere protein H C-terminal domain-containing protein</fullName>
    </recommendedName>
</protein>
<evidence type="ECO:0000256" key="5">
    <source>
        <dbReference type="ARBA" id="ARBA00023242"/>
    </source>
</evidence>
<dbReference type="EMBL" id="KV442025">
    <property type="protein sequence ID" value="OAQ32321.1"/>
    <property type="molecule type" value="Genomic_DNA"/>
</dbReference>
<feature type="coiled-coil region" evidence="8">
    <location>
        <begin position="147"/>
        <end position="174"/>
    </location>
</feature>
<keyword evidence="4" id="KW-0995">Kinetochore</keyword>
<evidence type="ECO:0000256" key="8">
    <source>
        <dbReference type="SAM" id="Coils"/>
    </source>
</evidence>
<evidence type="ECO:0000256" key="1">
    <source>
        <dbReference type="ARBA" id="ARBA00004123"/>
    </source>
</evidence>
<accession>A0A197K6I5</accession>
<keyword evidence="5" id="KW-0539">Nucleus</keyword>
<dbReference type="AlphaFoldDB" id="A0A197K6I5"/>
<gene>
    <name evidence="10" type="ORF">K457DRAFT_153545</name>
</gene>
<keyword evidence="6" id="KW-0137">Centromere</keyword>